<dbReference type="Pfam" id="PF00905">
    <property type="entry name" value="Transpeptidase"/>
    <property type="match status" value="1"/>
</dbReference>
<feature type="domain" description="Penicillin-binding protein dimerisation" evidence="6">
    <location>
        <begin position="56"/>
        <end position="214"/>
    </location>
</feature>
<keyword evidence="2" id="KW-0645">Protease</keyword>
<keyword evidence="4" id="KW-1133">Transmembrane helix</keyword>
<gene>
    <name evidence="7" type="ORF">AS859_08160</name>
    <name evidence="8" type="ORF">NGX11_02995</name>
</gene>
<dbReference type="EMBL" id="LNTC01000123">
    <property type="protein sequence ID" value="OQR41020.1"/>
    <property type="molecule type" value="Genomic_DNA"/>
</dbReference>
<evidence type="ECO:0000259" key="6">
    <source>
        <dbReference type="Pfam" id="PF03717"/>
    </source>
</evidence>
<proteinExistence type="predicted"/>
<dbReference type="GO" id="GO:0071555">
    <property type="term" value="P:cell wall organization"/>
    <property type="evidence" value="ECO:0007669"/>
    <property type="project" value="TreeGrafter"/>
</dbReference>
<evidence type="ECO:0000256" key="1">
    <source>
        <dbReference type="ARBA" id="ARBA00004370"/>
    </source>
</evidence>
<dbReference type="InterPro" id="IPR005311">
    <property type="entry name" value="PBP_dimer"/>
</dbReference>
<dbReference type="Proteomes" id="UP000192599">
    <property type="component" value="Unassembled WGS sequence"/>
</dbReference>
<organism evidence="7 9">
    <name type="scientific">Aliarcobacter cryaerophilus</name>
    <dbReference type="NCBI Taxonomy" id="28198"/>
    <lineage>
        <taxon>Bacteria</taxon>
        <taxon>Pseudomonadati</taxon>
        <taxon>Campylobacterota</taxon>
        <taxon>Epsilonproteobacteria</taxon>
        <taxon>Campylobacterales</taxon>
        <taxon>Arcobacteraceae</taxon>
        <taxon>Aliarcobacter</taxon>
    </lineage>
</organism>
<protein>
    <submittedName>
        <fullName evidence="7">Cell division protein FtsW</fullName>
    </submittedName>
    <submittedName>
        <fullName evidence="8">Penicillin-binding protein 2</fullName>
    </submittedName>
</protein>
<dbReference type="Pfam" id="PF03717">
    <property type="entry name" value="PBP_dimer"/>
    <property type="match status" value="1"/>
</dbReference>
<reference evidence="8" key="2">
    <citation type="journal article" date="2022" name="Front. Microbiol.">
        <title>Species classification and novel plasmid identifications in Arcobacter cryaerophilus and Arcobacter cryaerophilus-like organisms.</title>
        <authorList>
            <person name="Zhou G."/>
            <person name="Wang M."/>
            <person name="Wang H."/>
            <person name="Chen X."/>
            <person name="Gu Y."/>
            <person name="Shao Z."/>
            <person name="Zhang J."/>
            <person name="Zhang M."/>
        </authorList>
    </citation>
    <scope>NUCLEOTIDE SEQUENCE</scope>
    <source>
        <strain evidence="8">ICDCAC48</strain>
    </source>
</reference>
<dbReference type="InterPro" id="IPR050515">
    <property type="entry name" value="Beta-lactam/transpept"/>
</dbReference>
<dbReference type="SUPFAM" id="SSF56601">
    <property type="entry name" value="beta-lactamase/transpeptidase-like"/>
    <property type="match status" value="1"/>
</dbReference>
<dbReference type="PANTHER" id="PTHR30627">
    <property type="entry name" value="PEPTIDOGLYCAN D,D-TRANSPEPTIDASE"/>
    <property type="match status" value="1"/>
</dbReference>
<dbReference type="SUPFAM" id="SSF56519">
    <property type="entry name" value="Penicillin binding protein dimerisation domain"/>
    <property type="match status" value="1"/>
</dbReference>
<dbReference type="PANTHER" id="PTHR30627:SF1">
    <property type="entry name" value="PEPTIDOGLYCAN D,D-TRANSPEPTIDASE FTSI"/>
    <property type="match status" value="1"/>
</dbReference>
<keyword evidence="7" id="KW-0132">Cell division</keyword>
<dbReference type="InterPro" id="IPR001460">
    <property type="entry name" value="PCN-bd_Tpept"/>
</dbReference>
<accession>A0A1V9VA79</accession>
<dbReference type="AlphaFoldDB" id="A0A1V9VA79"/>
<name>A0A1V9VA79_9BACT</name>
<comment type="subcellular location">
    <subcellularLocation>
        <location evidence="1">Membrane</location>
    </subcellularLocation>
</comment>
<keyword evidence="2" id="KW-0378">Hydrolase</keyword>
<feature type="domain" description="Penicillin-binding protein transpeptidase" evidence="5">
    <location>
        <begin position="278"/>
        <end position="599"/>
    </location>
</feature>
<dbReference type="Gene3D" id="3.30.450.330">
    <property type="match status" value="1"/>
</dbReference>
<dbReference type="InterPro" id="IPR036138">
    <property type="entry name" value="PBP_dimer_sf"/>
</dbReference>
<evidence type="ECO:0000256" key="2">
    <source>
        <dbReference type="ARBA" id="ARBA00022645"/>
    </source>
</evidence>
<dbReference type="Gene3D" id="3.90.1310.10">
    <property type="entry name" value="Penicillin-binding protein 2a (Domain 2)"/>
    <property type="match status" value="1"/>
</dbReference>
<evidence type="ECO:0000313" key="7">
    <source>
        <dbReference type="EMBL" id="OQR41020.1"/>
    </source>
</evidence>
<dbReference type="EMBL" id="CP099556">
    <property type="protein sequence ID" value="UYF43909.1"/>
    <property type="molecule type" value="Genomic_DNA"/>
</dbReference>
<dbReference type="GO" id="GO:0008658">
    <property type="term" value="F:penicillin binding"/>
    <property type="evidence" value="ECO:0007669"/>
    <property type="project" value="InterPro"/>
</dbReference>
<evidence type="ECO:0000259" key="5">
    <source>
        <dbReference type="Pfam" id="PF00905"/>
    </source>
</evidence>
<dbReference type="RefSeq" id="WP_066164956.1">
    <property type="nucleotide sequence ID" value="NZ_CP026655.1"/>
</dbReference>
<keyword evidence="7" id="KW-0131">Cell cycle</keyword>
<evidence type="ECO:0000256" key="3">
    <source>
        <dbReference type="ARBA" id="ARBA00023136"/>
    </source>
</evidence>
<dbReference type="GO" id="GO:0051301">
    <property type="term" value="P:cell division"/>
    <property type="evidence" value="ECO:0007669"/>
    <property type="project" value="UniProtKB-KW"/>
</dbReference>
<dbReference type="InterPro" id="IPR012338">
    <property type="entry name" value="Beta-lactam/transpept-like"/>
</dbReference>
<keyword evidence="2" id="KW-0121">Carboxypeptidase</keyword>
<feature type="transmembrane region" description="Helical" evidence="4">
    <location>
        <begin position="17"/>
        <end position="36"/>
    </location>
</feature>
<evidence type="ECO:0000313" key="8">
    <source>
        <dbReference type="EMBL" id="UYF43909.1"/>
    </source>
</evidence>
<keyword evidence="3 4" id="KW-0472">Membrane</keyword>
<sequence length="617" mass="69831">MQIDYKLLEIKQKTKKILILLLLLSFGIFIVLFSIYRTIHEKRTLPTLTGEKSELAVRGNIISEDGFNLVSSKKIYKASVDTRYLNPDKKELFMILFSIYSGIDYKTLSEKFKEVEKNPGLLVLSYNIDSRAAKNLRELDIKLNQLNVFVPRKGGSLSLIRRLEVSESGEKRTFSYDDTLTPVLGYIKKIESQTGKTKVDGVKGLERSYDQKLNEAKDGILKGYRDVISYIYFDKNSIMEHRIDGYSLNLNIPLKLQKNNETTLDNHKIRTKADEILLTIMESRTGKIISMASSNRFNPENIKQSDIPYLNVNAIEYQFEPGSVVKPLSISLALDKGVVRKNEYFSAYNQTHAKGAYPFGKFTIKDDHAFPKGNLSIDDIVIFSSNIGTLQIAQRLTGPEFYEGMKKFGFTRKTGIDLPYEKRGVMPKLWQFSVGDKQKRPNIYKATVSFGQGMTSTFIQLIKAYSVFNNDGAMVTPQIVSYLTRNNVKYQSPFFHEPEQVISKETAAEMKRMLIKTVQEGTGRSARIEGLEIGGKTGTAQIAGGTGYLKKYISSFVGFVNDDKGNSYTIGVTVINPNPIRPHYYAAQSAVPVFKEIIQNLIKLNYLSPKEDINLEN</sequence>
<evidence type="ECO:0000313" key="9">
    <source>
        <dbReference type="Proteomes" id="UP000192599"/>
    </source>
</evidence>
<evidence type="ECO:0000256" key="4">
    <source>
        <dbReference type="SAM" id="Phobius"/>
    </source>
</evidence>
<dbReference type="GO" id="GO:0004180">
    <property type="term" value="F:carboxypeptidase activity"/>
    <property type="evidence" value="ECO:0007669"/>
    <property type="project" value="UniProtKB-KW"/>
</dbReference>
<dbReference type="Proteomes" id="UP001164100">
    <property type="component" value="Chromosome"/>
</dbReference>
<keyword evidence="4" id="KW-0812">Transmembrane</keyword>
<dbReference type="GO" id="GO:0005886">
    <property type="term" value="C:plasma membrane"/>
    <property type="evidence" value="ECO:0007669"/>
    <property type="project" value="TreeGrafter"/>
</dbReference>
<reference evidence="7 9" key="1">
    <citation type="submission" date="2017-04" db="EMBL/GenBank/DDBJ databases">
        <title>Accumulation and expression of multiple antibiotic resistance genes in Arcobacter cryaerophilus that thrives in sewage.</title>
        <authorList>
            <person name="Millar J.A."/>
            <person name="Raghavan R."/>
        </authorList>
    </citation>
    <scope>NUCLEOTIDE SEQUENCE [LARGE SCALE GENOMIC DNA]</scope>
    <source>
        <strain evidence="7 9">AZT-1</strain>
    </source>
</reference>
<dbReference type="Gene3D" id="3.40.710.10">
    <property type="entry name" value="DD-peptidase/beta-lactamase superfamily"/>
    <property type="match status" value="1"/>
</dbReference>